<dbReference type="KEGG" id="sng:SNE_A19010"/>
<protein>
    <recommendedName>
        <fullName evidence="1">Type I restriction enzyme R protein N-terminal domain-containing protein</fullName>
    </recommendedName>
</protein>
<reference evidence="2 3" key="2">
    <citation type="journal article" date="2011" name="Mol. Biol. Evol.">
        <title>Unity in variety--the pan-genome of the Chlamydiae.</title>
        <authorList>
            <person name="Collingro A."/>
            <person name="Tischler P."/>
            <person name="Weinmaier T."/>
            <person name="Penz T."/>
            <person name="Heinz E."/>
            <person name="Brunham R.C."/>
            <person name="Read T.D."/>
            <person name="Bavoil P.M."/>
            <person name="Sachse K."/>
            <person name="Kahane S."/>
            <person name="Friedman M.G."/>
            <person name="Rattei T."/>
            <person name="Myers G.S."/>
            <person name="Horn M."/>
        </authorList>
    </citation>
    <scope>NUCLEOTIDE SEQUENCE [LARGE SCALE GENOMIC DNA]</scope>
    <source>
        <strain evidence="3">ATCC VR-1471 / Z</strain>
    </source>
</reference>
<name>F8L5M0_SIMNZ</name>
<evidence type="ECO:0000313" key="3">
    <source>
        <dbReference type="Proteomes" id="UP000000496"/>
    </source>
</evidence>
<gene>
    <name evidence="2" type="ordered locus">SNE_A19010</name>
</gene>
<feature type="domain" description="Type I restriction enzyme R protein N-terminal" evidence="1">
    <location>
        <begin position="25"/>
        <end position="126"/>
    </location>
</feature>
<sequence>MESSPLSKRREIFDPIRQKWLVATPEEIVRQKCIAYLIEKCQFPQEVITLEKKLSELPHLAERKQKLPERRLDLLCFGPQLAFPLLLIECKAVPLQEKMLSQVWGYNSFVNAPFVALVNDRQLSFSWEENGETRYRDFIPPYQELIAACKK</sequence>
<organism evidence="2 3">
    <name type="scientific">Simkania negevensis (strain ATCC VR-1471 / DSM 27360 / Z)</name>
    <dbReference type="NCBI Taxonomy" id="331113"/>
    <lineage>
        <taxon>Bacteria</taxon>
        <taxon>Pseudomonadati</taxon>
        <taxon>Chlamydiota</taxon>
        <taxon>Chlamydiia</taxon>
        <taxon>Parachlamydiales</taxon>
        <taxon>Simkaniaceae</taxon>
        <taxon>Simkania</taxon>
    </lineage>
</organism>
<dbReference type="HOGENOM" id="CLU_125358_0_0_0"/>
<dbReference type="Pfam" id="PF13588">
    <property type="entry name" value="HSDR_N_2"/>
    <property type="match status" value="1"/>
</dbReference>
<dbReference type="InterPro" id="IPR029464">
    <property type="entry name" value="HSDR_N"/>
</dbReference>
<reference key="1">
    <citation type="journal article" date="2011" name="Mol. Biol. Evol.">
        <title>Unity in variety -- the pan-genome of the Chlamydiae.</title>
        <authorList>
            <person name="Collingro A."/>
            <person name="Tischler P."/>
            <person name="Weinmaier T."/>
            <person name="Penz T."/>
            <person name="Heinz E."/>
            <person name="Brunham R.C."/>
            <person name="Read T.D."/>
            <person name="Bavoil P.M."/>
            <person name="Sachse K."/>
            <person name="Kahane S."/>
            <person name="Friedman M.G."/>
            <person name="Rattei T."/>
            <person name="Myers G.S.A."/>
            <person name="Horn M."/>
        </authorList>
    </citation>
    <scope>NUCLEOTIDE SEQUENCE</scope>
    <source>
        <strain>Z</strain>
    </source>
</reference>
<proteinExistence type="predicted"/>
<accession>F8L5M0</accession>
<evidence type="ECO:0000313" key="2">
    <source>
        <dbReference type="EMBL" id="CCB89778.1"/>
    </source>
</evidence>
<dbReference type="OrthoDB" id="21758at2"/>
<evidence type="ECO:0000259" key="1">
    <source>
        <dbReference type="Pfam" id="PF13588"/>
    </source>
</evidence>
<dbReference type="eggNOG" id="COG4096">
    <property type="taxonomic scope" value="Bacteria"/>
</dbReference>
<dbReference type="RefSeq" id="WP_013944244.1">
    <property type="nucleotide sequence ID" value="NC_015713.1"/>
</dbReference>
<dbReference type="EMBL" id="FR872582">
    <property type="protein sequence ID" value="CCB89778.1"/>
    <property type="molecule type" value="Genomic_DNA"/>
</dbReference>
<dbReference type="AlphaFoldDB" id="F8L5M0"/>
<dbReference type="STRING" id="331113.SNE_A19010"/>
<dbReference type="Proteomes" id="UP000000496">
    <property type="component" value="Chromosome gsn.131"/>
</dbReference>
<keyword evidence="3" id="KW-1185">Reference proteome</keyword>